<dbReference type="NCBIfam" id="NF008316">
    <property type="entry name" value="PRK11104.1"/>
    <property type="match status" value="1"/>
</dbReference>
<evidence type="ECO:0000256" key="3">
    <source>
        <dbReference type="ARBA" id="ARBA00022741"/>
    </source>
</evidence>
<organism evidence="9 10">
    <name type="scientific">Ferrimonas sediminicola</name>
    <dbReference type="NCBI Taxonomy" id="2569538"/>
    <lineage>
        <taxon>Bacteria</taxon>
        <taxon>Pseudomonadati</taxon>
        <taxon>Pseudomonadota</taxon>
        <taxon>Gammaproteobacteria</taxon>
        <taxon>Alteromonadales</taxon>
        <taxon>Ferrimonadaceae</taxon>
        <taxon>Ferrimonas</taxon>
    </lineage>
</organism>
<keyword evidence="5" id="KW-0472">Membrane</keyword>
<dbReference type="InterPro" id="IPR026816">
    <property type="entry name" value="Flavodoxin_dom"/>
</dbReference>
<dbReference type="EMBL" id="SWCI01000002">
    <property type="protein sequence ID" value="TKB50322.1"/>
    <property type="molecule type" value="Genomic_DNA"/>
</dbReference>
<comment type="subcellular location">
    <subcellularLocation>
        <location evidence="7">Cell membrane</location>
        <topology evidence="7">Peripheral membrane protein</topology>
    </subcellularLocation>
</comment>
<proteinExistence type="inferred from homology"/>
<name>A0A4U1BG78_9GAMM</name>
<evidence type="ECO:0000313" key="10">
    <source>
        <dbReference type="Proteomes" id="UP000305674"/>
    </source>
</evidence>
<feature type="domain" description="Flavodoxin" evidence="8">
    <location>
        <begin position="5"/>
        <end position="152"/>
    </location>
</feature>
<dbReference type="GO" id="GO:0010181">
    <property type="term" value="F:FMN binding"/>
    <property type="evidence" value="ECO:0007669"/>
    <property type="project" value="UniProtKB-UniRule"/>
</dbReference>
<dbReference type="GO" id="GO:0004729">
    <property type="term" value="F:oxygen-dependent protoporphyrinogen oxidase activity"/>
    <property type="evidence" value="ECO:0007669"/>
    <property type="project" value="InterPro"/>
</dbReference>
<keyword evidence="3 7" id="KW-0547">Nucleotide-binding</keyword>
<dbReference type="PANTHER" id="PTHR38030">
    <property type="entry name" value="PROTOPORPHYRINOGEN IX DEHYDROGENASE [MENAQUINONE]"/>
    <property type="match status" value="1"/>
</dbReference>
<evidence type="ECO:0000256" key="6">
    <source>
        <dbReference type="ARBA" id="ARBA00023244"/>
    </source>
</evidence>
<evidence type="ECO:0000256" key="4">
    <source>
        <dbReference type="ARBA" id="ARBA00023002"/>
    </source>
</evidence>
<dbReference type="InterPro" id="IPR029039">
    <property type="entry name" value="Flavoprotein-like_sf"/>
</dbReference>
<comment type="pathway">
    <text evidence="7">Porphyrin-containing compound metabolism; protoporphyrin-IX biosynthesis; protoporphyrin-IX from protoporphyrinogen-IX: step 1/1.</text>
</comment>
<dbReference type="InterPro" id="IPR044264">
    <property type="entry name" value="HemG"/>
</dbReference>
<keyword evidence="1 7" id="KW-0285">Flavoprotein</keyword>
<evidence type="ECO:0000256" key="7">
    <source>
        <dbReference type="HAMAP-Rule" id="MF_00853"/>
    </source>
</evidence>
<dbReference type="Proteomes" id="UP000305674">
    <property type="component" value="Unassembled WGS sequence"/>
</dbReference>
<dbReference type="GO" id="GO:0006782">
    <property type="term" value="P:protoporphyrinogen IX biosynthetic process"/>
    <property type="evidence" value="ECO:0007669"/>
    <property type="project" value="UniProtKB-UniRule"/>
</dbReference>
<dbReference type="SUPFAM" id="SSF52218">
    <property type="entry name" value="Flavoproteins"/>
    <property type="match status" value="1"/>
</dbReference>
<dbReference type="OrthoDB" id="9795729at2"/>
<evidence type="ECO:0000256" key="5">
    <source>
        <dbReference type="ARBA" id="ARBA00023136"/>
    </source>
</evidence>
<comment type="catalytic activity">
    <reaction evidence="7">
        <text>protoporphyrinogen IX + 3 a ubiquinone = protoporphyrin IX + 3 a ubiquinol</text>
        <dbReference type="Rhea" id="RHEA:63936"/>
        <dbReference type="Rhea" id="RHEA-COMP:9565"/>
        <dbReference type="Rhea" id="RHEA-COMP:9566"/>
        <dbReference type="ChEBI" id="CHEBI:16389"/>
        <dbReference type="ChEBI" id="CHEBI:17976"/>
        <dbReference type="ChEBI" id="CHEBI:57306"/>
        <dbReference type="ChEBI" id="CHEBI:57307"/>
    </reaction>
</comment>
<sequence length="174" mass="20050">MSNTLIAYSTDKGQTLKICNKIKAQLEKRGEVVSLHNMADGDIDLSPFDKVLIGASIKHGKHSHRVFKFINEKQPQLEAKPSGFFSVSLVARKPGKDSPETNPYMQAFLKRIAWVPDFMEVFGGMVDYQRYNFFDRHIIRFIMHITKGPTNLDACIEYTDWDKVERFSRRVASY</sequence>
<comment type="function">
    <text evidence="7">Catalyzes the 6-electron oxidation of protoporphyrinogen IX to form protoporphyrin IX; under anaerobic conditions uses menaquinone as an electron acceptor, under aerobic conditions uses ubiquinone as an electron acceptor.</text>
</comment>
<comment type="catalytic activity">
    <reaction evidence="7">
        <text>protoporphyrinogen IX + 3 a menaquinone = protoporphyrin IX + 3 a menaquinol</text>
        <dbReference type="Rhea" id="RHEA:27409"/>
        <dbReference type="Rhea" id="RHEA-COMP:9537"/>
        <dbReference type="Rhea" id="RHEA-COMP:9539"/>
        <dbReference type="ChEBI" id="CHEBI:16374"/>
        <dbReference type="ChEBI" id="CHEBI:18151"/>
        <dbReference type="ChEBI" id="CHEBI:57306"/>
        <dbReference type="ChEBI" id="CHEBI:57307"/>
        <dbReference type="EC" id="1.3.5.3"/>
    </reaction>
</comment>
<gene>
    <name evidence="7 9" type="primary">hemG</name>
    <name evidence="9" type="ORF">FCL40_03955</name>
</gene>
<dbReference type="UniPathway" id="UPA00251">
    <property type="reaction ID" value="UER00324"/>
</dbReference>
<dbReference type="EC" id="1.3.5.3" evidence="7"/>
<comment type="cofactor">
    <cofactor evidence="7">
        <name>FMN</name>
        <dbReference type="ChEBI" id="CHEBI:58210"/>
    </cofactor>
    <text evidence="7">Binds 1 FMN non-covalently per subunit.</text>
</comment>
<evidence type="ECO:0000313" key="9">
    <source>
        <dbReference type="EMBL" id="TKB50322.1"/>
    </source>
</evidence>
<dbReference type="HAMAP" id="MF_00853">
    <property type="entry name" value="HemG"/>
    <property type="match status" value="1"/>
</dbReference>
<dbReference type="RefSeq" id="WP_136851596.1">
    <property type="nucleotide sequence ID" value="NZ_SWCI01000002.1"/>
</dbReference>
<comment type="similarity">
    <text evidence="7">Belongs to the HemG family.</text>
</comment>
<dbReference type="GO" id="GO:0005886">
    <property type="term" value="C:plasma membrane"/>
    <property type="evidence" value="ECO:0007669"/>
    <property type="project" value="UniProtKB-SubCell"/>
</dbReference>
<comment type="catalytic activity">
    <reaction evidence="7">
        <text>protoporphyrinogen IX + 3 a quinone = protoporphyrin IX + 3 a quinol</text>
        <dbReference type="Rhea" id="RHEA:65032"/>
        <dbReference type="ChEBI" id="CHEBI:24646"/>
        <dbReference type="ChEBI" id="CHEBI:57306"/>
        <dbReference type="ChEBI" id="CHEBI:57307"/>
        <dbReference type="ChEBI" id="CHEBI:132124"/>
        <dbReference type="EC" id="1.3.5.3"/>
    </reaction>
</comment>
<dbReference type="GO" id="GO:0070819">
    <property type="term" value="F:menaquinone-dependent protoporphyrinogen oxidase activity"/>
    <property type="evidence" value="ECO:0007669"/>
    <property type="project" value="UniProtKB-UniRule"/>
</dbReference>
<keyword evidence="4 7" id="KW-0560">Oxidoreductase</keyword>
<keyword evidence="10" id="KW-1185">Reference proteome</keyword>
<reference evidence="9 10" key="1">
    <citation type="submission" date="2019-04" db="EMBL/GenBank/DDBJ databases">
        <authorList>
            <person name="Hwang J.C."/>
        </authorList>
    </citation>
    <scope>NUCLEOTIDE SEQUENCE [LARGE SCALE GENOMIC DNA]</scope>
    <source>
        <strain evidence="9 10">IMCC35001</strain>
    </source>
</reference>
<dbReference type="Gene3D" id="3.40.50.360">
    <property type="match status" value="1"/>
</dbReference>
<comment type="caution">
    <text evidence="9">The sequence shown here is derived from an EMBL/GenBank/DDBJ whole genome shotgun (WGS) entry which is preliminary data.</text>
</comment>
<evidence type="ECO:0000259" key="8">
    <source>
        <dbReference type="Pfam" id="PF12724"/>
    </source>
</evidence>
<keyword evidence="6 7" id="KW-0627">Porphyrin biosynthesis</keyword>
<accession>A0A4U1BG78</accession>
<evidence type="ECO:0000256" key="1">
    <source>
        <dbReference type="ARBA" id="ARBA00022630"/>
    </source>
</evidence>
<keyword evidence="2 7" id="KW-0288">FMN</keyword>
<keyword evidence="7" id="KW-1003">Cell membrane</keyword>
<dbReference type="InterPro" id="IPR052200">
    <property type="entry name" value="Protoporphyrinogen_IX_DH"/>
</dbReference>
<protein>
    <recommendedName>
        <fullName evidence="7">Protoporphyrinogen IX dehydrogenase [quinone]</fullName>
        <ecNumber evidence="7">1.3.5.3</ecNumber>
    </recommendedName>
    <alternativeName>
        <fullName evidence="7">Protoporphyrinogen IX dehydrogenase [menaquinone]</fullName>
    </alternativeName>
    <alternativeName>
        <fullName evidence="7">Protoporphyrinogen IX dehydrogenase [ubiquinone]</fullName>
    </alternativeName>
    <alternativeName>
        <fullName evidence="7">Protoporphyrinogen oxidase</fullName>
        <shortName evidence="7">PPO</shortName>
    </alternativeName>
</protein>
<evidence type="ECO:0000256" key="2">
    <source>
        <dbReference type="ARBA" id="ARBA00022643"/>
    </source>
</evidence>
<dbReference type="AlphaFoldDB" id="A0A4U1BG78"/>
<dbReference type="Pfam" id="PF12724">
    <property type="entry name" value="Flavodoxin_5"/>
    <property type="match status" value="1"/>
</dbReference>
<dbReference type="PANTHER" id="PTHR38030:SF2">
    <property type="entry name" value="PROTOPORPHYRINOGEN IX DEHYDROGENASE [QUINONE]"/>
    <property type="match status" value="1"/>
</dbReference>